<accession>A0A6J5W218</accession>
<dbReference type="AlphaFoldDB" id="A0A6J5W218"/>
<keyword evidence="3" id="KW-1185">Reference proteome</keyword>
<reference evidence="3" key="1">
    <citation type="journal article" date="2020" name="Genome Biol.">
        <title>Gamete binning: chromosome-level and haplotype-resolved genome assembly enabled by high-throughput single-cell sequencing of gamete genomes.</title>
        <authorList>
            <person name="Campoy J.A."/>
            <person name="Sun H."/>
            <person name="Goel M."/>
            <person name="Jiao W.-B."/>
            <person name="Folz-Donahue K."/>
            <person name="Wang N."/>
            <person name="Rubio M."/>
            <person name="Liu C."/>
            <person name="Kukat C."/>
            <person name="Ruiz D."/>
            <person name="Huettel B."/>
            <person name="Schneeberger K."/>
        </authorList>
    </citation>
    <scope>NUCLEOTIDE SEQUENCE [LARGE SCALE GENOMIC DNA]</scope>
    <source>
        <strain evidence="3">cv. Rojo Pasion</strain>
    </source>
</reference>
<sequence length="71" mass="7847">MEKWPKAVQNARIGEHGPRNNKNSTWEFTLGRVPEEGSVTKTVARIGSTPSDQLFFHAKLSTNAPPGDSRI</sequence>
<dbReference type="EMBL" id="CAEKKB010000001">
    <property type="protein sequence ID" value="CAB4294453.1"/>
    <property type="molecule type" value="Genomic_DNA"/>
</dbReference>
<evidence type="ECO:0000313" key="2">
    <source>
        <dbReference type="EMBL" id="CAB4294453.1"/>
    </source>
</evidence>
<protein>
    <submittedName>
        <fullName evidence="2">Uncharacterized protein</fullName>
    </submittedName>
</protein>
<dbReference type="Proteomes" id="UP000507245">
    <property type="component" value="Unassembled WGS sequence"/>
</dbReference>
<name>A0A6J5W218_PRUAR</name>
<feature type="region of interest" description="Disordered" evidence="1">
    <location>
        <begin position="1"/>
        <end position="25"/>
    </location>
</feature>
<proteinExistence type="predicted"/>
<evidence type="ECO:0000256" key="1">
    <source>
        <dbReference type="SAM" id="MobiDB-lite"/>
    </source>
</evidence>
<gene>
    <name evidence="2" type="ORF">ORAREDHAP_LOCUS5225</name>
</gene>
<organism evidence="2 3">
    <name type="scientific">Prunus armeniaca</name>
    <name type="common">Apricot</name>
    <name type="synonym">Armeniaca vulgaris</name>
    <dbReference type="NCBI Taxonomy" id="36596"/>
    <lineage>
        <taxon>Eukaryota</taxon>
        <taxon>Viridiplantae</taxon>
        <taxon>Streptophyta</taxon>
        <taxon>Embryophyta</taxon>
        <taxon>Tracheophyta</taxon>
        <taxon>Spermatophyta</taxon>
        <taxon>Magnoliopsida</taxon>
        <taxon>eudicotyledons</taxon>
        <taxon>Gunneridae</taxon>
        <taxon>Pentapetalae</taxon>
        <taxon>rosids</taxon>
        <taxon>fabids</taxon>
        <taxon>Rosales</taxon>
        <taxon>Rosaceae</taxon>
        <taxon>Amygdaloideae</taxon>
        <taxon>Amygdaleae</taxon>
        <taxon>Prunus</taxon>
    </lineage>
</organism>
<evidence type="ECO:0000313" key="3">
    <source>
        <dbReference type="Proteomes" id="UP000507245"/>
    </source>
</evidence>